<sequence>MKLLKSIYNFLGVMGKARAATHLAQRGDHAGAKRIMMEDFKGWI</sequence>
<protein>
    <submittedName>
        <fullName evidence="1">Uncharacterized protein</fullName>
    </submittedName>
</protein>
<name>A0A6J5T0U8_9CAUD</name>
<proteinExistence type="predicted"/>
<gene>
    <name evidence="1" type="ORF">UFOVP1636_155</name>
</gene>
<dbReference type="EMBL" id="LR797503">
    <property type="protein sequence ID" value="CAB4221139.1"/>
    <property type="molecule type" value="Genomic_DNA"/>
</dbReference>
<accession>A0A6J5T0U8</accession>
<organism evidence="1">
    <name type="scientific">uncultured Caudovirales phage</name>
    <dbReference type="NCBI Taxonomy" id="2100421"/>
    <lineage>
        <taxon>Viruses</taxon>
        <taxon>Duplodnaviria</taxon>
        <taxon>Heunggongvirae</taxon>
        <taxon>Uroviricota</taxon>
        <taxon>Caudoviricetes</taxon>
        <taxon>Peduoviridae</taxon>
        <taxon>Maltschvirus</taxon>
        <taxon>Maltschvirus maltsch</taxon>
    </lineage>
</organism>
<reference evidence="1" key="1">
    <citation type="submission" date="2020-05" db="EMBL/GenBank/DDBJ databases">
        <authorList>
            <person name="Chiriac C."/>
            <person name="Salcher M."/>
            <person name="Ghai R."/>
            <person name="Kavagutti S V."/>
        </authorList>
    </citation>
    <scope>NUCLEOTIDE SEQUENCE</scope>
</reference>
<evidence type="ECO:0000313" key="1">
    <source>
        <dbReference type="EMBL" id="CAB4221139.1"/>
    </source>
</evidence>